<dbReference type="SUPFAM" id="SSF56317">
    <property type="entry name" value="Carbon-nitrogen hydrolase"/>
    <property type="match status" value="1"/>
</dbReference>
<accession>A0A6A9QQB1</accession>
<feature type="domain" description="CN hydrolase" evidence="2">
    <location>
        <begin position="3"/>
        <end position="247"/>
    </location>
</feature>
<gene>
    <name evidence="3" type="ORF">GC250_08500</name>
</gene>
<dbReference type="InterPro" id="IPR003010">
    <property type="entry name" value="C-N_Hydrolase"/>
</dbReference>
<name>A0A6A9QQB1_SULME</name>
<dbReference type="GO" id="GO:0016811">
    <property type="term" value="F:hydrolase activity, acting on carbon-nitrogen (but not peptide) bonds, in linear amides"/>
    <property type="evidence" value="ECO:0007669"/>
    <property type="project" value="UniProtKB-ARBA"/>
</dbReference>
<dbReference type="AlphaFoldDB" id="A0A6A9QQB1"/>
<dbReference type="RefSeq" id="WP_054838305.1">
    <property type="nucleotide sequence ID" value="NZ_BBBY01000007.1"/>
</dbReference>
<sequence>MGLTVELAQIYVKPGDVEGNLEKHLKIIQNSNADCIVFPELSLTGYISKDAFYNSSKLALSGIQKIKEIVDRKQNCVIVGIPREVRPGIFRNSASVIRNGRKPFFIDKFYLANYELFDEKRYFQPGDLRTAKTFSFNGKRLGVVVCEDAWHPEPIELLSRKGAEAIFIISASPLRLTGKDIRDNWRSLIVAHSLMNSVWVIFVNMVGQGDEEYFWGGSMVSSPSGKITLEMKELEEMNAITVIDINENRISRLNSGFKDHRSEFHRYLSKL</sequence>
<proteinExistence type="predicted"/>
<keyword evidence="1 3" id="KW-0378">Hydrolase</keyword>
<dbReference type="EMBL" id="WGGD01000005">
    <property type="protein sequence ID" value="MUN29475.1"/>
    <property type="molecule type" value="Genomic_DNA"/>
</dbReference>
<reference evidence="3 4" key="1">
    <citation type="submission" date="2019-10" db="EMBL/GenBank/DDBJ databases">
        <title>Sequencing and Assembly of Multiple Reported Metal-Biooxidizing Members of the Extremely Thermoacidophilic Archaeal Family Sulfolobaceae.</title>
        <authorList>
            <person name="Counts J.A."/>
            <person name="Kelly R.M."/>
        </authorList>
    </citation>
    <scope>NUCLEOTIDE SEQUENCE [LARGE SCALE GENOMIC DNA]</scope>
    <source>
        <strain evidence="3 4">DSM 6482</strain>
    </source>
</reference>
<dbReference type="Pfam" id="PF00795">
    <property type="entry name" value="CN_hydrolase"/>
    <property type="match status" value="1"/>
</dbReference>
<evidence type="ECO:0000313" key="3">
    <source>
        <dbReference type="EMBL" id="MUN29475.1"/>
    </source>
</evidence>
<evidence type="ECO:0000256" key="1">
    <source>
        <dbReference type="ARBA" id="ARBA00022801"/>
    </source>
</evidence>
<evidence type="ECO:0000313" key="4">
    <source>
        <dbReference type="Proteomes" id="UP000470772"/>
    </source>
</evidence>
<keyword evidence="4" id="KW-1185">Reference proteome</keyword>
<comment type="caution">
    <text evidence="3">The sequence shown here is derived from an EMBL/GenBank/DDBJ whole genome shotgun (WGS) entry which is preliminary data.</text>
</comment>
<dbReference type="InterPro" id="IPR050345">
    <property type="entry name" value="Aliph_Amidase/BUP"/>
</dbReference>
<dbReference type="PROSITE" id="PS50263">
    <property type="entry name" value="CN_HYDROLASE"/>
    <property type="match status" value="1"/>
</dbReference>
<evidence type="ECO:0000259" key="2">
    <source>
        <dbReference type="PROSITE" id="PS50263"/>
    </source>
</evidence>
<dbReference type="Proteomes" id="UP000470772">
    <property type="component" value="Unassembled WGS sequence"/>
</dbReference>
<dbReference type="PANTHER" id="PTHR43674:SF2">
    <property type="entry name" value="BETA-UREIDOPROPIONASE"/>
    <property type="match status" value="1"/>
</dbReference>
<dbReference type="PANTHER" id="PTHR43674">
    <property type="entry name" value="NITRILASE C965.09-RELATED"/>
    <property type="match status" value="1"/>
</dbReference>
<dbReference type="OrthoDB" id="39312at2157"/>
<protein>
    <submittedName>
        <fullName evidence="3">Amidohydrolase</fullName>
    </submittedName>
</protein>
<dbReference type="Gene3D" id="3.60.110.10">
    <property type="entry name" value="Carbon-nitrogen hydrolase"/>
    <property type="match status" value="1"/>
</dbReference>
<dbReference type="InterPro" id="IPR036526">
    <property type="entry name" value="C-N_Hydrolase_sf"/>
</dbReference>
<organism evidence="3 4">
    <name type="scientific">Sulfuracidifex metallicus DSM 6482 = JCM 9184</name>
    <dbReference type="NCBI Taxonomy" id="523847"/>
    <lineage>
        <taxon>Archaea</taxon>
        <taxon>Thermoproteota</taxon>
        <taxon>Thermoprotei</taxon>
        <taxon>Sulfolobales</taxon>
        <taxon>Sulfolobaceae</taxon>
        <taxon>Sulfuracidifex</taxon>
    </lineage>
</organism>